<evidence type="ECO:0000256" key="9">
    <source>
        <dbReference type="RuleBase" id="RU000461"/>
    </source>
</evidence>
<evidence type="ECO:0000256" key="10">
    <source>
        <dbReference type="SAM" id="Phobius"/>
    </source>
</evidence>
<dbReference type="AlphaFoldDB" id="A0AAD4CJF5"/>
<evidence type="ECO:0000256" key="7">
    <source>
        <dbReference type="ARBA" id="ARBA00023033"/>
    </source>
</evidence>
<dbReference type="Proteomes" id="UP001194746">
    <property type="component" value="Unassembled WGS sequence"/>
</dbReference>
<reference evidence="11" key="2">
    <citation type="submission" date="2020-02" db="EMBL/GenBank/DDBJ databases">
        <authorList>
            <person name="Gilchrist C.L.M."/>
            <person name="Chooi Y.-H."/>
        </authorList>
    </citation>
    <scope>NUCLEOTIDE SEQUENCE</scope>
    <source>
        <strain evidence="11">MST-FP2251</strain>
    </source>
</reference>
<dbReference type="InterPro" id="IPR001128">
    <property type="entry name" value="Cyt_P450"/>
</dbReference>
<keyword evidence="10" id="KW-0812">Transmembrane</keyword>
<evidence type="ECO:0000313" key="12">
    <source>
        <dbReference type="Proteomes" id="UP001194746"/>
    </source>
</evidence>
<feature type="binding site" description="axial binding residue" evidence="8">
    <location>
        <position position="491"/>
    </location>
    <ligand>
        <name>heme</name>
        <dbReference type="ChEBI" id="CHEBI:30413"/>
    </ligand>
    <ligandPart>
        <name>Fe</name>
        <dbReference type="ChEBI" id="CHEBI:18248"/>
    </ligandPart>
</feature>
<gene>
    <name evidence="11" type="ORF">FE257_011226</name>
</gene>
<evidence type="ECO:0008006" key="13">
    <source>
        <dbReference type="Google" id="ProtNLM"/>
    </source>
</evidence>
<protein>
    <recommendedName>
        <fullName evidence="13">Cytochrome P450 alkane hydroxylase</fullName>
    </recommendedName>
</protein>
<keyword evidence="7 9" id="KW-0503">Monooxygenase</keyword>
<dbReference type="CDD" id="cd11063">
    <property type="entry name" value="CYP52"/>
    <property type="match status" value="1"/>
</dbReference>
<keyword evidence="5 9" id="KW-0560">Oxidoreductase</keyword>
<dbReference type="GO" id="GO:0020037">
    <property type="term" value="F:heme binding"/>
    <property type="evidence" value="ECO:0007669"/>
    <property type="project" value="InterPro"/>
</dbReference>
<name>A0AAD4CJF5_ASPNN</name>
<keyword evidence="10" id="KW-1133">Transmembrane helix</keyword>
<keyword evidence="4 8" id="KW-0479">Metal-binding</keyword>
<organism evidence="11 12">
    <name type="scientific">Aspergillus nanangensis</name>
    <dbReference type="NCBI Taxonomy" id="2582783"/>
    <lineage>
        <taxon>Eukaryota</taxon>
        <taxon>Fungi</taxon>
        <taxon>Dikarya</taxon>
        <taxon>Ascomycota</taxon>
        <taxon>Pezizomycotina</taxon>
        <taxon>Eurotiomycetes</taxon>
        <taxon>Eurotiomycetidae</taxon>
        <taxon>Eurotiales</taxon>
        <taxon>Aspergillaceae</taxon>
        <taxon>Aspergillus</taxon>
        <taxon>Aspergillus subgen. Circumdati</taxon>
    </lineage>
</organism>
<evidence type="ECO:0000256" key="6">
    <source>
        <dbReference type="ARBA" id="ARBA00023004"/>
    </source>
</evidence>
<dbReference type="GO" id="GO:0004497">
    <property type="term" value="F:monooxygenase activity"/>
    <property type="evidence" value="ECO:0007669"/>
    <property type="project" value="UniProtKB-KW"/>
</dbReference>
<sequence length="552" mass="62198">MSLSISYIVAFALLLTFLYYLYQTLRRAQTKRQWNCQPPPVYPSDILGINTLQETLRADRKREFPQVGPRRAAIVSAREHRPVTTFRYRQMGRNIVYTCEPRNVQTVLATKFEDFVLGETRRMAVQPLLGKGIFSTDGPSWSHSRALLRPQFHRDQISDLALTERHVQLAMRAISPTRTATGWSTPVDIQAIFFRLTIDSASEFLFGKSVESQAAALAGHVEEFAFYFDKAQHCAVQRARYEALGYFVGSREAREAHAYVHRYVDRIVEGELNGTAAAAAAAAAAAGPTDGINNDEDKNNNNRGDNTYIFLQNLVTKTRDPLELRNQLLNILVAGRDTTASLLSFAILSLAQHPRVFAKLRATIIATFGPYNSNPTHEHEHEHKHEPITFTSLKSCRYLQFVINETLRLYPAVPVNRRFALRDTTLPVGGGPSGLSPVYIRRGQPVVYSVFAMQRRRDLWGQDAEEFVPERWEGRKPGWEYLPFNGGPRLCLGQQFALTEAAYVLVRLLQRFDRLEGVGVEEGVGEVGLMVSFTMSPARNVVVRVHEGEGQG</sequence>
<dbReference type="Gene3D" id="1.10.630.10">
    <property type="entry name" value="Cytochrome P450"/>
    <property type="match status" value="1"/>
</dbReference>
<comment type="caution">
    <text evidence="11">The sequence shown here is derived from an EMBL/GenBank/DDBJ whole genome shotgun (WGS) entry which is preliminary data.</text>
</comment>
<dbReference type="GO" id="GO:0016705">
    <property type="term" value="F:oxidoreductase activity, acting on paired donors, with incorporation or reduction of molecular oxygen"/>
    <property type="evidence" value="ECO:0007669"/>
    <property type="project" value="InterPro"/>
</dbReference>
<keyword evidence="3 8" id="KW-0349">Heme</keyword>
<dbReference type="EMBL" id="VCAU01000073">
    <property type="protein sequence ID" value="KAF9886712.1"/>
    <property type="molecule type" value="Genomic_DNA"/>
</dbReference>
<evidence type="ECO:0000256" key="8">
    <source>
        <dbReference type="PIRSR" id="PIRSR602401-1"/>
    </source>
</evidence>
<evidence type="ECO:0000256" key="2">
    <source>
        <dbReference type="ARBA" id="ARBA00010617"/>
    </source>
</evidence>
<dbReference type="PANTHER" id="PTHR24287">
    <property type="entry name" value="P450, PUTATIVE (EUROFUNG)-RELATED"/>
    <property type="match status" value="1"/>
</dbReference>
<evidence type="ECO:0000256" key="4">
    <source>
        <dbReference type="ARBA" id="ARBA00022723"/>
    </source>
</evidence>
<dbReference type="InterPro" id="IPR017972">
    <property type="entry name" value="Cyt_P450_CS"/>
</dbReference>
<dbReference type="InterPro" id="IPR002401">
    <property type="entry name" value="Cyt_P450_E_grp-I"/>
</dbReference>
<comment type="similarity">
    <text evidence="2 9">Belongs to the cytochrome P450 family.</text>
</comment>
<accession>A0AAD4CJF5</accession>
<dbReference type="InterPro" id="IPR036396">
    <property type="entry name" value="Cyt_P450_sf"/>
</dbReference>
<dbReference type="Pfam" id="PF00067">
    <property type="entry name" value="p450"/>
    <property type="match status" value="1"/>
</dbReference>
<evidence type="ECO:0000313" key="11">
    <source>
        <dbReference type="EMBL" id="KAF9886712.1"/>
    </source>
</evidence>
<keyword evidence="6 8" id="KW-0408">Iron</keyword>
<dbReference type="GO" id="GO:0005506">
    <property type="term" value="F:iron ion binding"/>
    <property type="evidence" value="ECO:0007669"/>
    <property type="project" value="InterPro"/>
</dbReference>
<dbReference type="PRINTS" id="PR00385">
    <property type="entry name" value="P450"/>
</dbReference>
<dbReference type="PRINTS" id="PR00463">
    <property type="entry name" value="EP450I"/>
</dbReference>
<feature type="transmembrane region" description="Helical" evidence="10">
    <location>
        <begin position="6"/>
        <end position="22"/>
    </location>
</feature>
<dbReference type="InterPro" id="IPR047146">
    <property type="entry name" value="Cyt_P450_E_CYP52_fungi"/>
</dbReference>
<evidence type="ECO:0000256" key="1">
    <source>
        <dbReference type="ARBA" id="ARBA00001971"/>
    </source>
</evidence>
<evidence type="ECO:0000256" key="5">
    <source>
        <dbReference type="ARBA" id="ARBA00023002"/>
    </source>
</evidence>
<proteinExistence type="inferred from homology"/>
<dbReference type="PROSITE" id="PS00086">
    <property type="entry name" value="CYTOCHROME_P450"/>
    <property type="match status" value="1"/>
</dbReference>
<dbReference type="SUPFAM" id="SSF48264">
    <property type="entry name" value="Cytochrome P450"/>
    <property type="match status" value="1"/>
</dbReference>
<reference evidence="11" key="1">
    <citation type="journal article" date="2019" name="Beilstein J. Org. Chem.">
        <title>Nanangenines: drimane sesquiterpenoids as the dominant metabolite cohort of a novel Australian fungus, Aspergillus nanangensis.</title>
        <authorList>
            <person name="Lacey H.J."/>
            <person name="Gilchrist C.L.M."/>
            <person name="Crombie A."/>
            <person name="Kalaitzis J.A."/>
            <person name="Vuong D."/>
            <person name="Rutledge P.J."/>
            <person name="Turner P."/>
            <person name="Pitt J.I."/>
            <person name="Lacey E."/>
            <person name="Chooi Y.H."/>
            <person name="Piggott A.M."/>
        </authorList>
    </citation>
    <scope>NUCLEOTIDE SEQUENCE</scope>
    <source>
        <strain evidence="11">MST-FP2251</strain>
    </source>
</reference>
<keyword evidence="10" id="KW-0472">Membrane</keyword>
<keyword evidence="12" id="KW-1185">Reference proteome</keyword>
<comment type="cofactor">
    <cofactor evidence="1 8">
        <name>heme</name>
        <dbReference type="ChEBI" id="CHEBI:30413"/>
    </cofactor>
</comment>
<evidence type="ECO:0000256" key="3">
    <source>
        <dbReference type="ARBA" id="ARBA00022617"/>
    </source>
</evidence>
<dbReference type="PANTHER" id="PTHR24287:SF1">
    <property type="entry name" value="P450, PUTATIVE (EUROFUNG)-RELATED"/>
    <property type="match status" value="1"/>
</dbReference>